<name>A0A1P8EMN0_9GAMM</name>
<accession>A0A1P8EMN0</accession>
<evidence type="ECO:0000313" key="3">
    <source>
        <dbReference type="Proteomes" id="UP000185674"/>
    </source>
</evidence>
<proteinExistence type="predicted"/>
<keyword evidence="1" id="KW-0472">Membrane</keyword>
<keyword evidence="1" id="KW-1133">Transmembrane helix</keyword>
<evidence type="ECO:0000256" key="1">
    <source>
        <dbReference type="SAM" id="Phobius"/>
    </source>
</evidence>
<dbReference type="EMBL" id="CP016896">
    <property type="protein sequence ID" value="APV37501.1"/>
    <property type="molecule type" value="Genomic_DNA"/>
</dbReference>
<organism evidence="2 3">
    <name type="scientific">Acinetobacter soli</name>
    <dbReference type="NCBI Taxonomy" id="487316"/>
    <lineage>
        <taxon>Bacteria</taxon>
        <taxon>Pseudomonadati</taxon>
        <taxon>Pseudomonadota</taxon>
        <taxon>Gammaproteobacteria</taxon>
        <taxon>Moraxellales</taxon>
        <taxon>Moraxellaceae</taxon>
        <taxon>Acinetobacter</taxon>
    </lineage>
</organism>
<evidence type="ECO:0008006" key="4">
    <source>
        <dbReference type="Google" id="ProtNLM"/>
    </source>
</evidence>
<protein>
    <recommendedName>
        <fullName evidence="4">Holin</fullName>
    </recommendedName>
</protein>
<sequence>MSEQAKRHQTRVTELKDKIEQQERQLVPVLGVSSHVENHSWLVRNWQTFWKWLSTWAFAAIAYVSVYGVPQEILMLVPEVSQSKVTAALALIGFIGRFINQSKPKPLPPVQGDADV</sequence>
<dbReference type="STRING" id="487316.BEN76_04000"/>
<evidence type="ECO:0000313" key="2">
    <source>
        <dbReference type="EMBL" id="APV37501.1"/>
    </source>
</evidence>
<dbReference type="AlphaFoldDB" id="A0A1P8EMN0"/>
<dbReference type="KEGG" id="asol:BEN76_04000"/>
<dbReference type="Pfam" id="PF25612">
    <property type="entry name" value="DUF7940"/>
    <property type="match status" value="1"/>
</dbReference>
<reference evidence="2 3" key="1">
    <citation type="submission" date="2016-08" db="EMBL/GenBank/DDBJ databases">
        <title>Complete genome sequence of Acinetobacter baylyi strain GFJ2.</title>
        <authorList>
            <person name="Tabata M."/>
            <person name="Kuboki S."/>
            <person name="Gibu N."/>
            <person name="Kinouchi Y."/>
            <person name="Vangnai A."/>
            <person name="Kasai D."/>
            <person name="Fukuda M."/>
        </authorList>
    </citation>
    <scope>NUCLEOTIDE SEQUENCE [LARGE SCALE GENOMIC DNA]</scope>
    <source>
        <strain evidence="2 3">GFJ2</strain>
    </source>
</reference>
<keyword evidence="1" id="KW-0812">Transmembrane</keyword>
<gene>
    <name evidence="2" type="ORF">BEN76_04000</name>
</gene>
<dbReference type="Proteomes" id="UP000185674">
    <property type="component" value="Chromosome"/>
</dbReference>
<feature type="transmembrane region" description="Helical" evidence="1">
    <location>
        <begin position="49"/>
        <end position="69"/>
    </location>
</feature>
<dbReference type="InterPro" id="IPR057700">
    <property type="entry name" value="DUF7940"/>
</dbReference>